<organism evidence="1 2">
    <name type="scientific">Roseofilum casamattae BLCC-M143</name>
    <dbReference type="NCBI Taxonomy" id="3022442"/>
    <lineage>
        <taxon>Bacteria</taxon>
        <taxon>Bacillati</taxon>
        <taxon>Cyanobacteriota</taxon>
        <taxon>Cyanophyceae</taxon>
        <taxon>Desertifilales</taxon>
        <taxon>Desertifilaceae</taxon>
        <taxon>Roseofilum</taxon>
        <taxon>Roseofilum casamattae</taxon>
    </lineage>
</organism>
<dbReference type="RefSeq" id="WP_283759032.1">
    <property type="nucleotide sequence ID" value="NZ_JAQOSQ010000014.1"/>
</dbReference>
<comment type="caution">
    <text evidence="1">The sequence shown here is derived from an EMBL/GenBank/DDBJ whole genome shotgun (WGS) entry which is preliminary data.</text>
</comment>
<keyword evidence="2" id="KW-1185">Reference proteome</keyword>
<evidence type="ECO:0000313" key="2">
    <source>
        <dbReference type="Proteomes" id="UP001232992"/>
    </source>
</evidence>
<protein>
    <submittedName>
        <fullName evidence="1">Uncharacterized protein</fullName>
    </submittedName>
</protein>
<evidence type="ECO:0000313" key="1">
    <source>
        <dbReference type="EMBL" id="MDJ1184379.1"/>
    </source>
</evidence>
<dbReference type="Proteomes" id="UP001232992">
    <property type="component" value="Unassembled WGS sequence"/>
</dbReference>
<dbReference type="EMBL" id="JAQOSQ010000014">
    <property type="protein sequence ID" value="MDJ1184379.1"/>
    <property type="molecule type" value="Genomic_DNA"/>
</dbReference>
<sequence length="120" mass="13928">METSLQPYQIVYLEADGERLYAEMIQIVPSRHLAWVRPLILVVSDLGTCDRHQANCDYYDLRQGADLFWPLGSFQPALDTDMIPILGLLGEMHPKGSQHHDRLRNFINRLWNLDSRQHNA</sequence>
<name>A0ABT7BYU7_9CYAN</name>
<accession>A0ABT7BYU7</accession>
<reference evidence="1 2" key="1">
    <citation type="submission" date="2023-01" db="EMBL/GenBank/DDBJ databases">
        <title>Novel diversity within Roseofilum (Cyanobacteria; Desertifilaceae) from marine benthic mats with descriptions of four novel species.</title>
        <authorList>
            <person name="Wang Y."/>
            <person name="Berthold D.E."/>
            <person name="Hu J."/>
            <person name="Lefler F.W."/>
            <person name="Laughinghouse H.D. IV."/>
        </authorList>
    </citation>
    <scope>NUCLEOTIDE SEQUENCE [LARGE SCALE GENOMIC DNA]</scope>
    <source>
        <strain evidence="1 2">BLCC-M143</strain>
    </source>
</reference>
<proteinExistence type="predicted"/>
<gene>
    <name evidence="1" type="ORF">PMH09_14430</name>
</gene>